<dbReference type="InterPro" id="IPR010982">
    <property type="entry name" value="Lambda_DNA-bd_dom_sf"/>
</dbReference>
<sequence length="118" mass="13082">MNQEQWLRRATGGDSNRKISERAGISDATLGRHMKNNELPADTIIKIAEAYNSNPIDALVALGFMQAKWSTAPTPLSALRQARDQDLTDEILYRLKICEEIRGDTSTALANNTPVNQI</sequence>
<name>A0A376GZL8_9CORY</name>
<dbReference type="EMBL" id="UFXP01000001">
    <property type="protein sequence ID" value="STC77404.1"/>
    <property type="molecule type" value="Genomic_DNA"/>
</dbReference>
<feature type="region of interest" description="Disordered" evidence="1">
    <location>
        <begin position="1"/>
        <end position="25"/>
    </location>
</feature>
<evidence type="ECO:0000256" key="1">
    <source>
        <dbReference type="SAM" id="MobiDB-lite"/>
    </source>
</evidence>
<dbReference type="EMBL" id="UFXP01000002">
    <property type="protein sequence ID" value="STD79115.1"/>
    <property type="molecule type" value="Genomic_DNA"/>
</dbReference>
<evidence type="ECO:0000313" key="4">
    <source>
        <dbReference type="Proteomes" id="UP000254287"/>
    </source>
</evidence>
<dbReference type="Proteomes" id="UP000254287">
    <property type="component" value="Unassembled WGS sequence"/>
</dbReference>
<organism evidence="3 4">
    <name type="scientific">Corynebacterium minutissimum</name>
    <dbReference type="NCBI Taxonomy" id="38301"/>
    <lineage>
        <taxon>Bacteria</taxon>
        <taxon>Bacillati</taxon>
        <taxon>Actinomycetota</taxon>
        <taxon>Actinomycetes</taxon>
        <taxon>Mycobacteriales</taxon>
        <taxon>Corynebacteriaceae</taxon>
        <taxon>Corynebacterium</taxon>
    </lineage>
</organism>
<dbReference type="GO" id="GO:0003677">
    <property type="term" value="F:DNA binding"/>
    <property type="evidence" value="ECO:0007669"/>
    <property type="project" value="UniProtKB-KW"/>
</dbReference>
<reference evidence="3 4" key="1">
    <citation type="submission" date="2018-06" db="EMBL/GenBank/DDBJ databases">
        <authorList>
            <consortium name="Pathogen Informatics"/>
            <person name="Doyle S."/>
        </authorList>
    </citation>
    <scope>NUCLEOTIDE SEQUENCE [LARGE SCALE GENOMIC DNA]</scope>
    <source>
        <strain evidence="3 4">NCTC10289</strain>
    </source>
</reference>
<evidence type="ECO:0000313" key="2">
    <source>
        <dbReference type="EMBL" id="STC77404.1"/>
    </source>
</evidence>
<dbReference type="Gene3D" id="1.10.260.40">
    <property type="entry name" value="lambda repressor-like DNA-binding domains"/>
    <property type="match status" value="1"/>
</dbReference>
<accession>A0A376GZL8</accession>
<proteinExistence type="predicted"/>
<dbReference type="RefSeq" id="WP_115021790.1">
    <property type="nucleotide sequence ID" value="NZ_CP069533.1"/>
</dbReference>
<evidence type="ECO:0000313" key="3">
    <source>
        <dbReference type="EMBL" id="STD79115.1"/>
    </source>
</evidence>
<protein>
    <submittedName>
        <fullName evidence="3">Putative DNA-binding protein</fullName>
    </submittedName>
</protein>
<gene>
    <name evidence="2" type="ORF">NCTC10289_01251</name>
    <name evidence="3" type="ORF">NCTC10289_02634</name>
</gene>
<dbReference type="AlphaFoldDB" id="A0A376GZL8"/>
<keyword evidence="3" id="KW-0238">DNA-binding</keyword>